<dbReference type="AlphaFoldDB" id="A0A2W7HUP1"/>
<keyword evidence="4" id="KW-1185">Reference proteome</keyword>
<accession>A0A2W7HUP1</accession>
<comment type="similarity">
    <text evidence="1">Belongs to the short-chain dehydrogenases/reductases (SDR) family.</text>
</comment>
<evidence type="ECO:0000259" key="2">
    <source>
        <dbReference type="SMART" id="SM00822"/>
    </source>
</evidence>
<dbReference type="EMBL" id="QKYU01000040">
    <property type="protein sequence ID" value="PZW37832.1"/>
    <property type="molecule type" value="Genomic_DNA"/>
</dbReference>
<dbReference type="PANTHER" id="PTHR42760">
    <property type="entry name" value="SHORT-CHAIN DEHYDROGENASES/REDUCTASES FAMILY MEMBER"/>
    <property type="match status" value="1"/>
</dbReference>
<dbReference type="OrthoDB" id="9810734at2"/>
<comment type="caution">
    <text evidence="3">The sequence shown here is derived from an EMBL/GenBank/DDBJ whole genome shotgun (WGS) entry which is preliminary data.</text>
</comment>
<feature type="domain" description="Ketoreductase" evidence="2">
    <location>
        <begin position="16"/>
        <end position="193"/>
    </location>
</feature>
<proteinExistence type="inferred from homology"/>
<dbReference type="InterPro" id="IPR002347">
    <property type="entry name" value="SDR_fam"/>
</dbReference>
<protein>
    <submittedName>
        <fullName evidence="3">NAD(P)-dependent dehydrogenase (Short-subunit alcohol dehydrogenase family)</fullName>
    </submittedName>
</protein>
<dbReference type="Gene3D" id="3.40.50.720">
    <property type="entry name" value="NAD(P)-binding Rossmann-like Domain"/>
    <property type="match status" value="1"/>
</dbReference>
<dbReference type="PRINTS" id="PR00080">
    <property type="entry name" value="SDRFAMILY"/>
</dbReference>
<evidence type="ECO:0000313" key="4">
    <source>
        <dbReference type="Proteomes" id="UP000249688"/>
    </source>
</evidence>
<dbReference type="FunFam" id="3.40.50.720:FF:000084">
    <property type="entry name" value="Short-chain dehydrogenase reductase"/>
    <property type="match status" value="1"/>
</dbReference>
<dbReference type="InterPro" id="IPR057326">
    <property type="entry name" value="KR_dom"/>
</dbReference>
<dbReference type="PROSITE" id="PS00061">
    <property type="entry name" value="ADH_SHORT"/>
    <property type="match status" value="1"/>
</dbReference>
<dbReference type="NCBIfam" id="NF005559">
    <property type="entry name" value="PRK07231.1"/>
    <property type="match status" value="1"/>
</dbReference>
<dbReference type="Pfam" id="PF13561">
    <property type="entry name" value="adh_short_C2"/>
    <property type="match status" value="1"/>
</dbReference>
<dbReference type="InterPro" id="IPR036291">
    <property type="entry name" value="NAD(P)-bd_dom_sf"/>
</dbReference>
<sequence length="270" mass="27528">MAKAELGAVAFDFDGAVALVTGAASGIGRETARAFAAAGARVVLTDLAADAAAALAAELGPSALAAPAEVTDADAVRAVTDRAMAQWGRIDCLVNCAGIADEMKPTFEQDIDRWQRVLDVSLRGSYLFSREAGRHMAAARAGAIVNFASIAGLVGLPGRNAYSAAKAGLITMTKGLASEWGCYGIRVNAVAPGYVDTPMVEGLMARGRIGTEGILRRTPLGRFGQPQEIATAVLFLCSAGAAYITGACLSVDGGWVAFGGNALPEAGHLG</sequence>
<evidence type="ECO:0000256" key="1">
    <source>
        <dbReference type="ARBA" id="ARBA00006484"/>
    </source>
</evidence>
<name>A0A2W7HUP1_9PROT</name>
<dbReference type="RefSeq" id="WP_111400445.1">
    <property type="nucleotide sequence ID" value="NZ_QKYU01000040.1"/>
</dbReference>
<reference evidence="3 4" key="1">
    <citation type="submission" date="2018-06" db="EMBL/GenBank/DDBJ databases">
        <title>Genomic Encyclopedia of Archaeal and Bacterial Type Strains, Phase II (KMG-II): from individual species to whole genera.</title>
        <authorList>
            <person name="Goeker M."/>
        </authorList>
    </citation>
    <scope>NUCLEOTIDE SEQUENCE [LARGE SCALE GENOMIC DNA]</scope>
    <source>
        <strain evidence="3 4">DSM 24525</strain>
    </source>
</reference>
<dbReference type="Proteomes" id="UP000249688">
    <property type="component" value="Unassembled WGS sequence"/>
</dbReference>
<organism evidence="3 4">
    <name type="scientific">Humitalea rosea</name>
    <dbReference type="NCBI Taxonomy" id="990373"/>
    <lineage>
        <taxon>Bacteria</taxon>
        <taxon>Pseudomonadati</taxon>
        <taxon>Pseudomonadota</taxon>
        <taxon>Alphaproteobacteria</taxon>
        <taxon>Acetobacterales</taxon>
        <taxon>Roseomonadaceae</taxon>
        <taxon>Humitalea</taxon>
    </lineage>
</organism>
<evidence type="ECO:0000313" key="3">
    <source>
        <dbReference type="EMBL" id="PZW37832.1"/>
    </source>
</evidence>
<dbReference type="PRINTS" id="PR00081">
    <property type="entry name" value="GDHRDH"/>
</dbReference>
<dbReference type="SMART" id="SM00822">
    <property type="entry name" value="PKS_KR"/>
    <property type="match status" value="1"/>
</dbReference>
<dbReference type="SUPFAM" id="SSF51735">
    <property type="entry name" value="NAD(P)-binding Rossmann-fold domains"/>
    <property type="match status" value="1"/>
</dbReference>
<dbReference type="GO" id="GO:0016616">
    <property type="term" value="F:oxidoreductase activity, acting on the CH-OH group of donors, NAD or NADP as acceptor"/>
    <property type="evidence" value="ECO:0007669"/>
    <property type="project" value="TreeGrafter"/>
</dbReference>
<gene>
    <name evidence="3" type="ORF">C8P66_14010</name>
</gene>
<dbReference type="NCBIfam" id="NF009466">
    <property type="entry name" value="PRK12826.1-2"/>
    <property type="match status" value="1"/>
</dbReference>
<dbReference type="InterPro" id="IPR020904">
    <property type="entry name" value="Sc_DH/Rdtase_CS"/>
</dbReference>